<dbReference type="GO" id="GO:0016491">
    <property type="term" value="F:oxidoreductase activity"/>
    <property type="evidence" value="ECO:0007669"/>
    <property type="project" value="InterPro"/>
</dbReference>
<dbReference type="CDD" id="cd00207">
    <property type="entry name" value="fer2"/>
    <property type="match status" value="1"/>
</dbReference>
<dbReference type="PROSITE" id="PS00197">
    <property type="entry name" value="2FE2S_FER_1"/>
    <property type="match status" value="1"/>
</dbReference>
<keyword evidence="2" id="KW-0001">2Fe-2S</keyword>
<dbReference type="InterPro" id="IPR036010">
    <property type="entry name" value="2Fe-2S_ferredoxin-like_sf"/>
</dbReference>
<evidence type="ECO:0000313" key="5">
    <source>
        <dbReference type="EMBL" id="NDY92021.1"/>
    </source>
</evidence>
<dbReference type="PANTHER" id="PTHR47354:SF5">
    <property type="entry name" value="PROTEIN RFBI"/>
    <property type="match status" value="1"/>
</dbReference>
<accession>A0A7C9TJI0</accession>
<dbReference type="CDD" id="cd06187">
    <property type="entry name" value="O2ase_reductase_like"/>
    <property type="match status" value="1"/>
</dbReference>
<sequence length="328" mass="35518">MDILVQPLNRILQAEPGANLLEVLLRAQVPMSYSCMSGRCGTCRCRVVEGDVLASGGLEQRPLDAQDTEVLACQTYVTEPCTIRIPEPDEVVVHPAKIVKASVVAIEDLTHDIKRLLLKPAKPIEFSPGQYVQLQFGPELSRPYSMAGLASDALFEFHVRLVPGGRVTGYIAEQLKVGDAVKVSGPLGSAYLRRKHEGPLLCVAGGTGLAPILSILRGIAAENLQSDIHCYLGVRSPRDLYGLTWLQALQAQNPRLRVHVVVSSGGDPKLHRCGLVTQAIEADHPDLTGWRAYLCGSPPMVEAATQLARQRGMAPDHVYADAFYSQGT</sequence>
<comment type="cofactor">
    <cofactor evidence="1">
        <name>FAD</name>
        <dbReference type="ChEBI" id="CHEBI:57692"/>
    </cofactor>
</comment>
<dbReference type="SUPFAM" id="SSF63380">
    <property type="entry name" value="Riboflavin synthase domain-like"/>
    <property type="match status" value="1"/>
</dbReference>
<dbReference type="InterPro" id="IPR001433">
    <property type="entry name" value="OxRdtase_FAD/NAD-bd"/>
</dbReference>
<keyword evidence="6" id="KW-1185">Reference proteome</keyword>
<evidence type="ECO:0000256" key="2">
    <source>
        <dbReference type="ARBA" id="ARBA00022714"/>
    </source>
</evidence>
<dbReference type="SUPFAM" id="SSF54292">
    <property type="entry name" value="2Fe-2S ferredoxin-like"/>
    <property type="match status" value="1"/>
</dbReference>
<dbReference type="SUPFAM" id="SSF52343">
    <property type="entry name" value="Ferredoxin reductase-like, C-terminal NADP-linked domain"/>
    <property type="match status" value="1"/>
</dbReference>
<dbReference type="InterPro" id="IPR017927">
    <property type="entry name" value="FAD-bd_FR_type"/>
</dbReference>
<dbReference type="InterPro" id="IPR039261">
    <property type="entry name" value="FNR_nucleotide-bd"/>
</dbReference>
<evidence type="ECO:0000259" key="3">
    <source>
        <dbReference type="PROSITE" id="PS51085"/>
    </source>
</evidence>
<proteinExistence type="predicted"/>
<dbReference type="PANTHER" id="PTHR47354">
    <property type="entry name" value="NADH OXIDOREDUCTASE HCR"/>
    <property type="match status" value="1"/>
</dbReference>
<dbReference type="EMBL" id="JAAGOH010000014">
    <property type="protein sequence ID" value="NDY92021.1"/>
    <property type="molecule type" value="Genomic_DNA"/>
</dbReference>
<dbReference type="PRINTS" id="PR00410">
    <property type="entry name" value="PHEHYDRXLASE"/>
</dbReference>
<dbReference type="InterPro" id="IPR001041">
    <property type="entry name" value="2Fe-2S_ferredoxin-type"/>
</dbReference>
<dbReference type="Pfam" id="PF00970">
    <property type="entry name" value="FAD_binding_6"/>
    <property type="match status" value="1"/>
</dbReference>
<evidence type="ECO:0000256" key="1">
    <source>
        <dbReference type="ARBA" id="ARBA00001974"/>
    </source>
</evidence>
<keyword evidence="2" id="KW-0411">Iron-sulfur</keyword>
<dbReference type="Gene3D" id="2.40.30.10">
    <property type="entry name" value="Translation factors"/>
    <property type="match status" value="1"/>
</dbReference>
<dbReference type="InterPro" id="IPR006058">
    <property type="entry name" value="2Fe2S_fd_BS"/>
</dbReference>
<comment type="caution">
    <text evidence="5">The sequence shown here is derived from an EMBL/GenBank/DDBJ whole genome shotgun (WGS) entry which is preliminary data.</text>
</comment>
<feature type="domain" description="2Fe-2S ferredoxin-type" evidence="3">
    <location>
        <begin position="1"/>
        <end position="89"/>
    </location>
</feature>
<name>A0A7C9TJI0_9BURK</name>
<dbReference type="InterPro" id="IPR050415">
    <property type="entry name" value="MRET"/>
</dbReference>
<evidence type="ECO:0000313" key="6">
    <source>
        <dbReference type="Proteomes" id="UP000484255"/>
    </source>
</evidence>
<dbReference type="Gene3D" id="3.10.20.30">
    <property type="match status" value="1"/>
</dbReference>
<protein>
    <submittedName>
        <fullName evidence="5">2Fe-2S iron-sulfur cluster binding domain-containing protein</fullName>
    </submittedName>
</protein>
<evidence type="ECO:0000259" key="4">
    <source>
        <dbReference type="PROSITE" id="PS51384"/>
    </source>
</evidence>
<dbReference type="Proteomes" id="UP000484255">
    <property type="component" value="Unassembled WGS sequence"/>
</dbReference>
<reference evidence="5 6" key="1">
    <citation type="submission" date="2020-02" db="EMBL/GenBank/DDBJ databases">
        <title>Ideonella bacterium strain TBM-1.</title>
        <authorList>
            <person name="Chen W.-M."/>
        </authorList>
    </citation>
    <scope>NUCLEOTIDE SEQUENCE [LARGE SCALE GENOMIC DNA]</scope>
    <source>
        <strain evidence="5 6">TBM-1</strain>
    </source>
</reference>
<dbReference type="PROSITE" id="PS51085">
    <property type="entry name" value="2FE2S_FER_2"/>
    <property type="match status" value="1"/>
</dbReference>
<dbReference type="PROSITE" id="PS51384">
    <property type="entry name" value="FAD_FR"/>
    <property type="match status" value="1"/>
</dbReference>
<organism evidence="5 6">
    <name type="scientific">Ideonella livida</name>
    <dbReference type="NCBI Taxonomy" id="2707176"/>
    <lineage>
        <taxon>Bacteria</taxon>
        <taxon>Pseudomonadati</taxon>
        <taxon>Pseudomonadota</taxon>
        <taxon>Betaproteobacteria</taxon>
        <taxon>Burkholderiales</taxon>
        <taxon>Sphaerotilaceae</taxon>
        <taxon>Ideonella</taxon>
    </lineage>
</organism>
<dbReference type="Pfam" id="PF00175">
    <property type="entry name" value="NAD_binding_1"/>
    <property type="match status" value="1"/>
</dbReference>
<dbReference type="Gene3D" id="3.40.50.80">
    <property type="entry name" value="Nucleotide-binding domain of ferredoxin-NADP reductase (FNR) module"/>
    <property type="match status" value="1"/>
</dbReference>
<dbReference type="InterPro" id="IPR017938">
    <property type="entry name" value="Riboflavin_synthase-like_b-brl"/>
</dbReference>
<dbReference type="InterPro" id="IPR012675">
    <property type="entry name" value="Beta-grasp_dom_sf"/>
</dbReference>
<keyword evidence="2" id="KW-0479">Metal-binding</keyword>
<dbReference type="AlphaFoldDB" id="A0A7C9TJI0"/>
<dbReference type="GO" id="GO:0051537">
    <property type="term" value="F:2 iron, 2 sulfur cluster binding"/>
    <property type="evidence" value="ECO:0007669"/>
    <property type="project" value="UniProtKB-KW"/>
</dbReference>
<dbReference type="InterPro" id="IPR008333">
    <property type="entry name" value="Cbr1-like_FAD-bd_dom"/>
</dbReference>
<dbReference type="RefSeq" id="WP_163457874.1">
    <property type="nucleotide sequence ID" value="NZ_JAAGOH010000014.1"/>
</dbReference>
<dbReference type="Pfam" id="PF00111">
    <property type="entry name" value="Fer2"/>
    <property type="match status" value="1"/>
</dbReference>
<keyword evidence="2" id="KW-0408">Iron</keyword>
<gene>
    <name evidence="5" type="ORF">G3A44_12565</name>
</gene>
<feature type="domain" description="FAD-binding FR-type" evidence="4">
    <location>
        <begin position="96"/>
        <end position="193"/>
    </location>
</feature>